<dbReference type="GO" id="GO:0005886">
    <property type="term" value="C:plasma membrane"/>
    <property type="evidence" value="ECO:0007669"/>
    <property type="project" value="UniProtKB-SubCell"/>
</dbReference>
<name>A0A149THY6_9PROT</name>
<keyword evidence="2" id="KW-1003">Cell membrane</keyword>
<feature type="transmembrane region" description="Helical" evidence="6">
    <location>
        <begin position="284"/>
        <end position="307"/>
    </location>
</feature>
<dbReference type="RefSeq" id="WP_062108650.1">
    <property type="nucleotide sequence ID" value="NZ_LHZR01000109.1"/>
</dbReference>
<accession>A0A149THY6</accession>
<evidence type="ECO:0000256" key="5">
    <source>
        <dbReference type="ARBA" id="ARBA00023136"/>
    </source>
</evidence>
<evidence type="ECO:0000256" key="6">
    <source>
        <dbReference type="SAM" id="Phobius"/>
    </source>
</evidence>
<feature type="transmembrane region" description="Helical" evidence="6">
    <location>
        <begin position="771"/>
        <end position="790"/>
    </location>
</feature>
<dbReference type="PANTHER" id="PTHR30572">
    <property type="entry name" value="MEMBRANE COMPONENT OF TRANSPORTER-RELATED"/>
    <property type="match status" value="1"/>
</dbReference>
<protein>
    <submittedName>
        <fullName evidence="9">Transmembrane transport protein</fullName>
    </submittedName>
</protein>
<dbReference type="AlphaFoldDB" id="A0A149THY6"/>
<dbReference type="GO" id="GO:0022857">
    <property type="term" value="F:transmembrane transporter activity"/>
    <property type="evidence" value="ECO:0007669"/>
    <property type="project" value="TreeGrafter"/>
</dbReference>
<feature type="transmembrane region" description="Helical" evidence="6">
    <location>
        <begin position="340"/>
        <end position="362"/>
    </location>
</feature>
<feature type="domain" description="ABC3 transporter permease C-terminal" evidence="7">
    <location>
        <begin position="291"/>
        <end position="401"/>
    </location>
</feature>
<feature type="transmembrane region" description="Helical" evidence="6">
    <location>
        <begin position="729"/>
        <end position="751"/>
    </location>
</feature>
<feature type="transmembrane region" description="Helical" evidence="6">
    <location>
        <begin position="21"/>
        <end position="41"/>
    </location>
</feature>
<dbReference type="Pfam" id="PF12704">
    <property type="entry name" value="MacB_PCD"/>
    <property type="match status" value="2"/>
</dbReference>
<dbReference type="EMBL" id="LHZR01000109">
    <property type="protein sequence ID" value="KXV47462.1"/>
    <property type="molecule type" value="Genomic_DNA"/>
</dbReference>
<dbReference type="Pfam" id="PF02687">
    <property type="entry name" value="FtsX"/>
    <property type="match status" value="2"/>
</dbReference>
<comment type="caution">
    <text evidence="9">The sequence shown here is derived from an EMBL/GenBank/DDBJ whole genome shotgun (WGS) entry which is preliminary data.</text>
</comment>
<dbReference type="InterPro" id="IPR003838">
    <property type="entry name" value="ABC3_permease_C"/>
</dbReference>
<reference evidence="9 10" key="1">
    <citation type="submission" date="2015-06" db="EMBL/GenBank/DDBJ databases">
        <title>Improved classification and identification of acetic acid bacteria using matrix-assisted laser desorption/ionization time-of-flight mass spectrometry; Gluconobacter nephelii and Gluconobacter uchimurae are later heterotypic synonyms of Gluconobacter japonicus and Gluconobacter oxydans, respectively.</title>
        <authorList>
            <person name="Li L."/>
            <person name="Cleenwerck I."/>
            <person name="De Vuyst L."/>
            <person name="Vandamme P."/>
        </authorList>
    </citation>
    <scope>NUCLEOTIDE SEQUENCE [LARGE SCALE GENOMIC DNA]</scope>
    <source>
        <strain evidence="9 10">LMG 1768</strain>
    </source>
</reference>
<evidence type="ECO:0000313" key="10">
    <source>
        <dbReference type="Proteomes" id="UP000075636"/>
    </source>
</evidence>
<feature type="domain" description="MacB-like periplasmic core" evidence="8">
    <location>
        <begin position="435"/>
        <end position="609"/>
    </location>
</feature>
<evidence type="ECO:0000259" key="8">
    <source>
        <dbReference type="Pfam" id="PF12704"/>
    </source>
</evidence>
<dbReference type="STRING" id="318683.A0U94_10005"/>
<dbReference type="PANTHER" id="PTHR30572:SF18">
    <property type="entry name" value="ABC-TYPE MACROLIDE FAMILY EXPORT SYSTEM PERMEASE COMPONENT 2"/>
    <property type="match status" value="1"/>
</dbReference>
<dbReference type="Proteomes" id="UP000075636">
    <property type="component" value="Unassembled WGS sequence"/>
</dbReference>
<feature type="transmembrane region" description="Helical" evidence="6">
    <location>
        <begin position="424"/>
        <end position="448"/>
    </location>
</feature>
<evidence type="ECO:0000313" key="9">
    <source>
        <dbReference type="EMBL" id="KXV47462.1"/>
    </source>
</evidence>
<keyword evidence="3 6" id="KW-0812">Transmembrane</keyword>
<feature type="transmembrane region" description="Helical" evidence="6">
    <location>
        <begin position="382"/>
        <end position="403"/>
    </location>
</feature>
<dbReference type="PATRIC" id="fig|318683.6.peg.1398"/>
<gene>
    <name evidence="9" type="ORF">AD945_10510</name>
</gene>
<evidence type="ECO:0000259" key="7">
    <source>
        <dbReference type="Pfam" id="PF02687"/>
    </source>
</evidence>
<evidence type="ECO:0000256" key="4">
    <source>
        <dbReference type="ARBA" id="ARBA00022989"/>
    </source>
</evidence>
<comment type="subcellular location">
    <subcellularLocation>
        <location evidence="1">Cell membrane</location>
        <topology evidence="1">Multi-pass membrane protein</topology>
    </subcellularLocation>
</comment>
<proteinExistence type="predicted"/>
<evidence type="ECO:0000256" key="3">
    <source>
        <dbReference type="ARBA" id="ARBA00022692"/>
    </source>
</evidence>
<keyword evidence="5 6" id="KW-0472">Membrane</keyword>
<evidence type="ECO:0000256" key="1">
    <source>
        <dbReference type="ARBA" id="ARBA00004651"/>
    </source>
</evidence>
<keyword evidence="4 6" id="KW-1133">Transmembrane helix</keyword>
<feature type="transmembrane region" description="Helical" evidence="6">
    <location>
        <begin position="684"/>
        <end position="709"/>
    </location>
</feature>
<evidence type="ECO:0000256" key="2">
    <source>
        <dbReference type="ARBA" id="ARBA00022475"/>
    </source>
</evidence>
<organism evidence="9 10">
    <name type="scientific">Gluconobacter albidus</name>
    <dbReference type="NCBI Taxonomy" id="318683"/>
    <lineage>
        <taxon>Bacteria</taxon>
        <taxon>Pseudomonadati</taxon>
        <taxon>Pseudomonadota</taxon>
        <taxon>Alphaproteobacteria</taxon>
        <taxon>Acetobacterales</taxon>
        <taxon>Acetobacteraceae</taxon>
        <taxon>Gluconobacter</taxon>
    </lineage>
</organism>
<sequence>MFAETFRATWRTLTAQKRYTLLNLAGLALGIAVFLTMALIVRYENSYDASVPNVSHLYAVDEAFRSAGHAPADSDFISFVPFPFLKQDFPEISAVIRIMQETLVVRGGALLAQEKVTMTDPEFFSVFALPLLAGDRATALDGPGKVVISADMARKYFGTEQALGKRLRIDNGQTDAIVTGILAPQPPNQTMDFDFIEIIPTGWLSKPAFTNWGSLWGTIWARIDDPRAIPRIRAGLAHYPDTHPGNWTKDMLQDMFGTGGLDLLPLKDFHFHAADIGEGGNSRALIRILGLIGLAALATAIINYVNLATARSALRAREVAVRKVLGATRPRLIAQFMTEAYLMVMIAAILGTALTELALHWVNLWGGWTLSMDWGFVLSIDALVVLGAGTLAGFYPALVISGFRPAAVLAASKTPAGGRIESGLRSLLVVLQFSFAMTLAICSLVMGLQARHVRTLDRGMTQDGLIVIPALDDASLLSRQRDIMTRLAQVPGVRIATRSDIYPYNAVNNEDWLLVGHPGKHSMNWGRATEGYFDAIGAHLLAGRFFDPHHGQDYPANPFTAGNGTSVILTRLAAERFGFASPQTAIGKDIQESGAPQTYHVIGVIDDIRIHSANAPMKPLLFTGASGSFPYIGGLIRYNGASAQIEMERLAKAWAEIAPDVAFSARTASDLFAEDYRADESHGALFGIGSTVAIAIACLGLYGLSAFNVSRRRQEIGIRKVLGAGTRDVLWLLLTQFLRPVAFASLIAWPASWGLMRIWLSTFDDRISLTPLPFLAVTAAAIFIAVLTIITQTRRIATLPPATALRQNG</sequence>
<feature type="domain" description="ABC3 transporter permease C-terminal" evidence="7">
    <location>
        <begin position="688"/>
        <end position="801"/>
    </location>
</feature>
<dbReference type="OrthoDB" id="9770036at2"/>
<dbReference type="InterPro" id="IPR025857">
    <property type="entry name" value="MacB_PCD"/>
</dbReference>
<dbReference type="InterPro" id="IPR050250">
    <property type="entry name" value="Macrolide_Exporter_MacB"/>
</dbReference>
<feature type="domain" description="MacB-like periplasmic core" evidence="8">
    <location>
        <begin position="20"/>
        <end position="236"/>
    </location>
</feature>